<dbReference type="RefSeq" id="WP_189484883.1">
    <property type="nucleotide sequence ID" value="NZ_BMZB01000001.1"/>
</dbReference>
<dbReference type="SMART" id="SM00470">
    <property type="entry name" value="ParB"/>
    <property type="match status" value="1"/>
</dbReference>
<accession>A0A918UP17</accession>
<evidence type="ECO:0000259" key="7">
    <source>
        <dbReference type="SMART" id="SM00470"/>
    </source>
</evidence>
<reference evidence="8" key="2">
    <citation type="submission" date="2020-09" db="EMBL/GenBank/DDBJ databases">
        <authorList>
            <person name="Sun Q."/>
            <person name="Kim S."/>
        </authorList>
    </citation>
    <scope>NUCLEOTIDE SEQUENCE</scope>
    <source>
        <strain evidence="8">KCTC 32296</strain>
    </source>
</reference>
<evidence type="ECO:0000256" key="6">
    <source>
        <dbReference type="SAM" id="MobiDB-lite"/>
    </source>
</evidence>
<dbReference type="Gene3D" id="3.90.1530.30">
    <property type="match status" value="1"/>
</dbReference>
<evidence type="ECO:0000313" key="8">
    <source>
        <dbReference type="EMBL" id="GGZ23822.1"/>
    </source>
</evidence>
<dbReference type="InterPro" id="IPR041468">
    <property type="entry name" value="HTH_ParB/Spo0J"/>
</dbReference>
<dbReference type="Pfam" id="PF17762">
    <property type="entry name" value="HTH_ParB"/>
    <property type="match status" value="1"/>
</dbReference>
<sequence length="302" mass="33086">MSEKHRGLGRGLSALLGETATPVPVTPPQAETKSADAPVGPVSMSLEQPIELLKRNPDQPRKVFSEAEIDSLAASIKEKGVLQPILVRAIAGTNEFQIIAGERRWRAAQKAGLRNVPVLVRDLDDLEVLEIGIIENVQREDLNAIEEAKAYKVLMERFGRTQDAVAQVVSKSRSHIANMLRLLNLPESVQDHVLEGRLSAGHARAIATASDPAALAELIIEKGLSVRQAEVLARQEGQGTTSKTSKPRHWDDPDTKALQQDLQDVLGLKVRLDDKGGKGELRLSYASLEQLDEVCRRLMKMS</sequence>
<dbReference type="FunFam" id="3.90.1530.30:FF:000001">
    <property type="entry name" value="Chromosome partitioning protein ParB"/>
    <property type="match status" value="1"/>
</dbReference>
<feature type="region of interest" description="Disordered" evidence="6">
    <location>
        <begin position="1"/>
        <end position="41"/>
    </location>
</feature>
<proteinExistence type="inferred from homology"/>
<keyword evidence="9" id="KW-1185">Reference proteome</keyword>
<dbReference type="SUPFAM" id="SSF109709">
    <property type="entry name" value="KorB DNA-binding domain-like"/>
    <property type="match status" value="1"/>
</dbReference>
<name>A0A918UP17_9CAUL</name>
<keyword evidence="3" id="KW-0238">DNA-binding</keyword>
<comment type="similarity">
    <text evidence="1">Belongs to the ParB family.</text>
</comment>
<evidence type="ECO:0000313" key="9">
    <source>
        <dbReference type="Proteomes" id="UP000662572"/>
    </source>
</evidence>
<dbReference type="FunFam" id="1.10.10.2830:FF:000001">
    <property type="entry name" value="Chromosome partitioning protein ParB"/>
    <property type="match status" value="1"/>
</dbReference>
<dbReference type="SUPFAM" id="SSF110849">
    <property type="entry name" value="ParB/Sulfiredoxin"/>
    <property type="match status" value="1"/>
</dbReference>
<dbReference type="EMBL" id="BMZB01000001">
    <property type="protein sequence ID" value="GGZ23822.1"/>
    <property type="molecule type" value="Genomic_DNA"/>
</dbReference>
<organism evidence="8 9">
    <name type="scientific">Asticcacaulis endophyticus</name>
    <dbReference type="NCBI Taxonomy" id="1395890"/>
    <lineage>
        <taxon>Bacteria</taxon>
        <taxon>Pseudomonadati</taxon>
        <taxon>Pseudomonadota</taxon>
        <taxon>Alphaproteobacteria</taxon>
        <taxon>Caulobacterales</taxon>
        <taxon>Caulobacteraceae</taxon>
        <taxon>Asticcacaulis</taxon>
    </lineage>
</organism>
<protein>
    <recommendedName>
        <fullName evidence="5">Chromosome-partitioning protein ParB</fullName>
    </recommendedName>
</protein>
<feature type="compositionally biased region" description="Low complexity" evidence="6">
    <location>
        <begin position="11"/>
        <end position="32"/>
    </location>
</feature>
<dbReference type="InterPro" id="IPR057240">
    <property type="entry name" value="ParB_dimer_C"/>
</dbReference>
<dbReference type="Gene3D" id="1.10.10.2830">
    <property type="match status" value="1"/>
</dbReference>
<dbReference type="InterPro" id="IPR004437">
    <property type="entry name" value="ParB/RepB/Spo0J"/>
</dbReference>
<evidence type="ECO:0000256" key="3">
    <source>
        <dbReference type="ARBA" id="ARBA00023125"/>
    </source>
</evidence>
<dbReference type="InterPro" id="IPR003115">
    <property type="entry name" value="ParB_N"/>
</dbReference>
<feature type="region of interest" description="Disordered" evidence="6">
    <location>
        <begin position="233"/>
        <end position="254"/>
    </location>
</feature>
<dbReference type="Pfam" id="PF23552">
    <property type="entry name" value="ParB_C"/>
    <property type="match status" value="1"/>
</dbReference>
<dbReference type="Proteomes" id="UP000662572">
    <property type="component" value="Unassembled WGS sequence"/>
</dbReference>
<dbReference type="CDD" id="cd16393">
    <property type="entry name" value="SPO0J_N"/>
    <property type="match status" value="1"/>
</dbReference>
<evidence type="ECO:0000256" key="4">
    <source>
        <dbReference type="ARBA" id="ARBA00025472"/>
    </source>
</evidence>
<dbReference type="GO" id="GO:0003677">
    <property type="term" value="F:DNA binding"/>
    <property type="evidence" value="ECO:0007669"/>
    <property type="project" value="UniProtKB-KW"/>
</dbReference>
<gene>
    <name evidence="8" type="primary">parB</name>
    <name evidence="8" type="ORF">GCM10011273_06120</name>
</gene>
<dbReference type="GO" id="GO:0005694">
    <property type="term" value="C:chromosome"/>
    <property type="evidence" value="ECO:0007669"/>
    <property type="project" value="TreeGrafter"/>
</dbReference>
<reference evidence="8" key="1">
    <citation type="journal article" date="2014" name="Int. J. Syst. Evol. Microbiol.">
        <title>Complete genome sequence of Corynebacterium casei LMG S-19264T (=DSM 44701T), isolated from a smear-ripened cheese.</title>
        <authorList>
            <consortium name="US DOE Joint Genome Institute (JGI-PGF)"/>
            <person name="Walter F."/>
            <person name="Albersmeier A."/>
            <person name="Kalinowski J."/>
            <person name="Ruckert C."/>
        </authorList>
    </citation>
    <scope>NUCLEOTIDE SEQUENCE</scope>
    <source>
        <strain evidence="8">KCTC 32296</strain>
    </source>
</reference>
<keyword evidence="2" id="KW-0159">Chromosome partition</keyword>
<dbReference type="PANTHER" id="PTHR33375:SF1">
    <property type="entry name" value="CHROMOSOME-PARTITIONING PROTEIN PARB-RELATED"/>
    <property type="match status" value="1"/>
</dbReference>
<evidence type="ECO:0000256" key="2">
    <source>
        <dbReference type="ARBA" id="ARBA00022829"/>
    </source>
</evidence>
<dbReference type="GO" id="GO:0007059">
    <property type="term" value="P:chromosome segregation"/>
    <property type="evidence" value="ECO:0007669"/>
    <property type="project" value="UniProtKB-KW"/>
</dbReference>
<feature type="domain" description="ParB-like N-terminal" evidence="7">
    <location>
        <begin position="46"/>
        <end position="137"/>
    </location>
</feature>
<comment type="function">
    <text evidence="4">Involved in chromosome partition. Localize to both poles of the predivisional cell following completion of DNA replication. Binds to the DNA origin of replication.</text>
</comment>
<dbReference type="NCBIfam" id="TIGR00180">
    <property type="entry name" value="parB_part"/>
    <property type="match status" value="1"/>
</dbReference>
<dbReference type="PANTHER" id="PTHR33375">
    <property type="entry name" value="CHROMOSOME-PARTITIONING PROTEIN PARB-RELATED"/>
    <property type="match status" value="1"/>
</dbReference>
<dbReference type="InterPro" id="IPR050336">
    <property type="entry name" value="Chromosome_partition/occlusion"/>
</dbReference>
<dbReference type="AlphaFoldDB" id="A0A918UP17"/>
<evidence type="ECO:0000256" key="1">
    <source>
        <dbReference type="ARBA" id="ARBA00006295"/>
    </source>
</evidence>
<evidence type="ECO:0000256" key="5">
    <source>
        <dbReference type="ARBA" id="ARBA00072078"/>
    </source>
</evidence>
<dbReference type="InterPro" id="IPR036086">
    <property type="entry name" value="ParB/Sulfiredoxin_sf"/>
</dbReference>
<dbReference type="GO" id="GO:0045881">
    <property type="term" value="P:positive regulation of sporulation resulting in formation of a cellular spore"/>
    <property type="evidence" value="ECO:0007669"/>
    <property type="project" value="TreeGrafter"/>
</dbReference>
<dbReference type="Pfam" id="PF02195">
    <property type="entry name" value="ParB_N"/>
    <property type="match status" value="1"/>
</dbReference>
<comment type="caution">
    <text evidence="8">The sequence shown here is derived from an EMBL/GenBank/DDBJ whole genome shotgun (WGS) entry which is preliminary data.</text>
</comment>